<evidence type="ECO:0000256" key="15">
    <source>
        <dbReference type="PIRSR" id="PIRSR605511-2"/>
    </source>
</evidence>
<feature type="binding site" evidence="15">
    <location>
        <position position="112"/>
    </location>
    <ligand>
        <name>substrate</name>
    </ligand>
</feature>
<protein>
    <recommendedName>
        <fullName evidence="8">Regucalcin</fullName>
        <ecNumber evidence="7">3.1.1.17</ecNumber>
    </recommendedName>
    <alternativeName>
        <fullName evidence="13">Gluconolactonase</fullName>
    </alternativeName>
</protein>
<dbReference type="InterPro" id="IPR011042">
    <property type="entry name" value="6-blade_b-propeller_TolB-like"/>
</dbReference>
<dbReference type="FunFam" id="2.120.10.30:FF:000027">
    <property type="entry name" value="Regucalcin homologue"/>
    <property type="match status" value="1"/>
</dbReference>
<evidence type="ECO:0000256" key="5">
    <source>
        <dbReference type="ARBA" id="ARBA00004496"/>
    </source>
</evidence>
<comment type="cofactor">
    <cofactor evidence="2">
        <name>Ca(2+)</name>
        <dbReference type="ChEBI" id="CHEBI:29108"/>
    </cofactor>
</comment>
<evidence type="ECO:0000256" key="8">
    <source>
        <dbReference type="ARBA" id="ARBA00016808"/>
    </source>
</evidence>
<keyword evidence="18" id="KW-1185">Reference proteome</keyword>
<organism evidence="17 18">
    <name type="scientific">Anopheles maculatus</name>
    <dbReference type="NCBI Taxonomy" id="74869"/>
    <lineage>
        <taxon>Eukaryota</taxon>
        <taxon>Metazoa</taxon>
        <taxon>Ecdysozoa</taxon>
        <taxon>Arthropoda</taxon>
        <taxon>Hexapoda</taxon>
        <taxon>Insecta</taxon>
        <taxon>Pterygota</taxon>
        <taxon>Neoptera</taxon>
        <taxon>Endopterygota</taxon>
        <taxon>Diptera</taxon>
        <taxon>Nematocera</taxon>
        <taxon>Culicoidea</taxon>
        <taxon>Culicidae</taxon>
        <taxon>Anophelinae</taxon>
        <taxon>Anopheles</taxon>
        <taxon>Anopheles maculatus group</taxon>
    </lineage>
</organism>
<keyword evidence="12" id="KW-0106">Calcium</keyword>
<evidence type="ECO:0000256" key="13">
    <source>
        <dbReference type="ARBA" id="ARBA00032464"/>
    </source>
</evidence>
<feature type="binding site" evidence="15">
    <location>
        <position position="217"/>
    </location>
    <ligand>
        <name>a divalent metal cation</name>
        <dbReference type="ChEBI" id="CHEBI:60240"/>
    </ligand>
</feature>
<dbReference type="AlphaFoldDB" id="A0A182T4M4"/>
<keyword evidence="11" id="KW-0378">Hydrolase</keyword>
<feature type="binding site" evidence="15">
    <location>
        <position position="164"/>
    </location>
    <ligand>
        <name>a divalent metal cation</name>
        <dbReference type="ChEBI" id="CHEBI:60240"/>
    </ligand>
</feature>
<feature type="active site" description="Proton donor/acceptor" evidence="14">
    <location>
        <position position="217"/>
    </location>
</feature>
<feature type="binding site" evidence="15">
    <location>
        <position position="18"/>
    </location>
    <ligand>
        <name>a divalent metal cation</name>
        <dbReference type="ChEBI" id="CHEBI:60240"/>
    </ligand>
</feature>
<dbReference type="GO" id="GO:0005509">
    <property type="term" value="F:calcium ion binding"/>
    <property type="evidence" value="ECO:0007669"/>
    <property type="project" value="TreeGrafter"/>
</dbReference>
<dbReference type="PANTHER" id="PTHR10907:SF66">
    <property type="entry name" value="MIP34848P1-RELATED"/>
    <property type="match status" value="1"/>
</dbReference>
<evidence type="ECO:0000256" key="7">
    <source>
        <dbReference type="ARBA" id="ARBA00013227"/>
    </source>
</evidence>
<accession>A0A182T4M4</accession>
<feature type="binding site" evidence="15">
    <location>
        <position position="130"/>
    </location>
    <ligand>
        <name>substrate</name>
    </ligand>
</feature>
<reference evidence="17" key="2">
    <citation type="submission" date="2020-05" db="UniProtKB">
        <authorList>
            <consortium name="EnsemblMetazoa"/>
        </authorList>
    </citation>
    <scope>IDENTIFICATION</scope>
    <source>
        <strain evidence="17">maculatus3</strain>
    </source>
</reference>
<comment type="catalytic activity">
    <reaction evidence="1">
        <text>D-glucono-1,5-lactone + H2O = D-gluconate + H(+)</text>
        <dbReference type="Rhea" id="RHEA:10440"/>
        <dbReference type="ChEBI" id="CHEBI:15377"/>
        <dbReference type="ChEBI" id="CHEBI:15378"/>
        <dbReference type="ChEBI" id="CHEBI:16217"/>
        <dbReference type="ChEBI" id="CHEBI:18391"/>
        <dbReference type="EC" id="3.1.1.17"/>
    </reaction>
</comment>
<evidence type="ECO:0000256" key="9">
    <source>
        <dbReference type="ARBA" id="ARBA00022490"/>
    </source>
</evidence>
<proteinExistence type="inferred from homology"/>
<evidence type="ECO:0000256" key="6">
    <source>
        <dbReference type="ARBA" id="ARBA00008853"/>
    </source>
</evidence>
<comment type="cofactor">
    <cofactor evidence="4">
        <name>Mg(2+)</name>
        <dbReference type="ChEBI" id="CHEBI:18420"/>
    </cofactor>
</comment>
<evidence type="ECO:0000256" key="14">
    <source>
        <dbReference type="PIRSR" id="PIRSR605511-1"/>
    </source>
</evidence>
<keyword evidence="9" id="KW-0963">Cytoplasm</keyword>
<dbReference type="Proteomes" id="UP000075901">
    <property type="component" value="Unassembled WGS sequence"/>
</dbReference>
<comment type="cofactor">
    <cofactor evidence="15">
        <name>Zn(2+)</name>
        <dbReference type="ChEBI" id="CHEBI:29105"/>
    </cofactor>
    <text evidence="15">Binds 1 divalent metal cation per subunit.</text>
</comment>
<dbReference type="GO" id="GO:0019853">
    <property type="term" value="P:L-ascorbic acid biosynthetic process"/>
    <property type="evidence" value="ECO:0007669"/>
    <property type="project" value="TreeGrafter"/>
</dbReference>
<dbReference type="PRINTS" id="PR01790">
    <property type="entry name" value="SMP30FAMILY"/>
</dbReference>
<dbReference type="VEuPathDB" id="VectorBase:AMAM019541"/>
<dbReference type="InterPro" id="IPR013658">
    <property type="entry name" value="SGL"/>
</dbReference>
<evidence type="ECO:0000256" key="12">
    <source>
        <dbReference type="ARBA" id="ARBA00022837"/>
    </source>
</evidence>
<dbReference type="SUPFAM" id="SSF63829">
    <property type="entry name" value="Calcium-dependent phosphotriesterase"/>
    <property type="match status" value="1"/>
</dbReference>
<dbReference type="InterPro" id="IPR005511">
    <property type="entry name" value="SMP-30"/>
</dbReference>
<dbReference type="Gene3D" id="2.120.10.30">
    <property type="entry name" value="TolB, C-terminal domain"/>
    <property type="match status" value="1"/>
</dbReference>
<evidence type="ECO:0000313" key="17">
    <source>
        <dbReference type="EnsemblMetazoa" id="AMAM019541-PA"/>
    </source>
</evidence>
<dbReference type="PANTHER" id="PTHR10907">
    <property type="entry name" value="REGUCALCIN"/>
    <property type="match status" value="1"/>
</dbReference>
<dbReference type="GO" id="GO:0004341">
    <property type="term" value="F:gluconolactonase activity"/>
    <property type="evidence" value="ECO:0007669"/>
    <property type="project" value="UniProtKB-EC"/>
</dbReference>
<evidence type="ECO:0000313" key="18">
    <source>
        <dbReference type="Proteomes" id="UP000075901"/>
    </source>
</evidence>
<evidence type="ECO:0000256" key="4">
    <source>
        <dbReference type="ARBA" id="ARBA00001946"/>
    </source>
</evidence>
<keyword evidence="10 15" id="KW-0479">Metal-binding</keyword>
<sequence>MAESYRVETIPPYTVLGEAPHWDIGRQSLYYVSLFDAQIYRYDYREGAVYSASIDGINFATFIVPVTDKPDCFVIGDTIRLLAIRWDGKSSKATIVRQLASLGPEHANNRFNDGKVDPWGRLYVGSMLNESAGSPFERATGSLWRYCDRTGTLVEQDRNVYISNGLAWNRETNRFYFVDSGANHIKEYDIDLDGNLTNAHVWFSFKVDGKDPGYFGDGMTIDSEGNLYVACFNGYKVLKISPEKKILQEIKIPAKQVTSVAFGGPKLDELFVTTAAKNFSGPQKDPAGAVFKVTGLGAKGLAMNAIILKD</sequence>
<comment type="cofactor">
    <cofactor evidence="3">
        <name>Mn(2+)</name>
        <dbReference type="ChEBI" id="CHEBI:29035"/>
    </cofactor>
</comment>
<evidence type="ECO:0000256" key="3">
    <source>
        <dbReference type="ARBA" id="ARBA00001936"/>
    </source>
</evidence>
<name>A0A182T4M4_9DIPT</name>
<dbReference type="EC" id="3.1.1.17" evidence="7"/>
<dbReference type="GO" id="GO:0005737">
    <property type="term" value="C:cytoplasm"/>
    <property type="evidence" value="ECO:0007669"/>
    <property type="project" value="UniProtKB-SubCell"/>
</dbReference>
<feature type="binding site" evidence="15">
    <location>
        <position position="110"/>
    </location>
    <ligand>
        <name>substrate</name>
    </ligand>
</feature>
<dbReference type="EnsemblMetazoa" id="AMAM019541-RA">
    <property type="protein sequence ID" value="AMAM019541-PA"/>
    <property type="gene ID" value="AMAM019541"/>
</dbReference>
<comment type="subcellular location">
    <subcellularLocation>
        <location evidence="5">Cytoplasm</location>
    </subcellularLocation>
</comment>
<keyword evidence="15" id="KW-0862">Zinc</keyword>
<evidence type="ECO:0000256" key="2">
    <source>
        <dbReference type="ARBA" id="ARBA00001913"/>
    </source>
</evidence>
<evidence type="ECO:0000256" key="11">
    <source>
        <dbReference type="ARBA" id="ARBA00022801"/>
    </source>
</evidence>
<evidence type="ECO:0000256" key="1">
    <source>
        <dbReference type="ARBA" id="ARBA00001589"/>
    </source>
</evidence>
<reference evidence="18" key="1">
    <citation type="submission" date="2013-09" db="EMBL/GenBank/DDBJ databases">
        <title>The Genome Sequence of Anopheles maculatus species B.</title>
        <authorList>
            <consortium name="The Broad Institute Genomics Platform"/>
            <person name="Neafsey D.E."/>
            <person name="Besansky N."/>
            <person name="Howell P."/>
            <person name="Walton C."/>
            <person name="Young S.K."/>
            <person name="Zeng Q."/>
            <person name="Gargeya S."/>
            <person name="Fitzgerald M."/>
            <person name="Haas B."/>
            <person name="Abouelleil A."/>
            <person name="Allen A.W."/>
            <person name="Alvarado L."/>
            <person name="Arachchi H.M."/>
            <person name="Berlin A.M."/>
            <person name="Chapman S.B."/>
            <person name="Gainer-Dewar J."/>
            <person name="Goldberg J."/>
            <person name="Griggs A."/>
            <person name="Gujja S."/>
            <person name="Hansen M."/>
            <person name="Howarth C."/>
            <person name="Imamovic A."/>
            <person name="Ireland A."/>
            <person name="Larimer J."/>
            <person name="McCowan C."/>
            <person name="Murphy C."/>
            <person name="Pearson M."/>
            <person name="Poon T.W."/>
            <person name="Priest M."/>
            <person name="Roberts A."/>
            <person name="Saif S."/>
            <person name="Shea T."/>
            <person name="Sisk P."/>
            <person name="Sykes S."/>
            <person name="Wortman J."/>
            <person name="Nusbaum C."/>
            <person name="Birren B."/>
        </authorList>
    </citation>
    <scope>NUCLEOTIDE SEQUENCE [LARGE SCALE GENOMIC DNA]</scope>
    <source>
        <strain evidence="18">maculatus3</strain>
    </source>
</reference>
<evidence type="ECO:0000259" key="16">
    <source>
        <dbReference type="Pfam" id="PF08450"/>
    </source>
</evidence>
<dbReference type="Pfam" id="PF08450">
    <property type="entry name" value="SGL"/>
    <property type="match status" value="1"/>
</dbReference>
<evidence type="ECO:0000256" key="10">
    <source>
        <dbReference type="ARBA" id="ARBA00022723"/>
    </source>
</evidence>
<feature type="domain" description="SMP-30/Gluconolactonase/LRE-like region" evidence="16">
    <location>
        <begin position="16"/>
        <end position="275"/>
    </location>
</feature>
<comment type="similarity">
    <text evidence="6">Belongs to the SMP-30/CGR1 family.</text>
</comment>